<proteinExistence type="predicted"/>
<organism evidence="1 2">
    <name type="scientific">Trichinella papuae</name>
    <dbReference type="NCBI Taxonomy" id="268474"/>
    <lineage>
        <taxon>Eukaryota</taxon>
        <taxon>Metazoa</taxon>
        <taxon>Ecdysozoa</taxon>
        <taxon>Nematoda</taxon>
        <taxon>Enoplea</taxon>
        <taxon>Dorylaimia</taxon>
        <taxon>Trichinellida</taxon>
        <taxon>Trichinellidae</taxon>
        <taxon>Trichinella</taxon>
    </lineage>
</organism>
<gene>
    <name evidence="1" type="ORF">T10_7967</name>
</gene>
<dbReference type="Proteomes" id="UP000054843">
    <property type="component" value="Unassembled WGS sequence"/>
</dbReference>
<comment type="caution">
    <text evidence="1">The sequence shown here is derived from an EMBL/GenBank/DDBJ whole genome shotgun (WGS) entry which is preliminary data.</text>
</comment>
<accession>A0A0V1MGK1</accession>
<keyword evidence="2" id="KW-1185">Reference proteome</keyword>
<name>A0A0V1MGK1_9BILA</name>
<protein>
    <submittedName>
        <fullName evidence="1">Uncharacterized protein</fullName>
    </submittedName>
</protein>
<reference evidence="1 2" key="1">
    <citation type="submission" date="2015-01" db="EMBL/GenBank/DDBJ databases">
        <title>Evolution of Trichinella species and genotypes.</title>
        <authorList>
            <person name="Korhonen P.K."/>
            <person name="Edoardo P."/>
            <person name="Giuseppe L.R."/>
            <person name="Gasser R.B."/>
        </authorList>
    </citation>
    <scope>NUCLEOTIDE SEQUENCE [LARGE SCALE GENOMIC DNA]</scope>
    <source>
        <strain evidence="1">ISS1980</strain>
    </source>
</reference>
<evidence type="ECO:0000313" key="2">
    <source>
        <dbReference type="Proteomes" id="UP000054843"/>
    </source>
</evidence>
<dbReference type="AlphaFoldDB" id="A0A0V1MGK1"/>
<dbReference type="EMBL" id="JYDO01000108">
    <property type="protein sequence ID" value="KRZ70741.1"/>
    <property type="molecule type" value="Genomic_DNA"/>
</dbReference>
<evidence type="ECO:0000313" key="1">
    <source>
        <dbReference type="EMBL" id="KRZ70741.1"/>
    </source>
</evidence>
<sequence>MEYVAVRNKCASEANCIKASRYKCRIRSIFQFTLAYGIEFHCEQNKSNITKRLIVRGISKKDELSVFAMRIAFMFGMATVKFSLKQSALVIFISRNE</sequence>